<feature type="transmembrane region" description="Helical" evidence="6">
    <location>
        <begin position="196"/>
        <end position="217"/>
    </location>
</feature>
<comment type="caution">
    <text evidence="8">The sequence shown here is derived from an EMBL/GenBank/DDBJ whole genome shotgun (WGS) entry which is preliminary data.</text>
</comment>
<keyword evidence="9" id="KW-1185">Reference proteome</keyword>
<proteinExistence type="predicted"/>
<feature type="transmembrane region" description="Helical" evidence="6">
    <location>
        <begin position="58"/>
        <end position="81"/>
    </location>
</feature>
<evidence type="ECO:0000256" key="5">
    <source>
        <dbReference type="ARBA" id="ARBA00023136"/>
    </source>
</evidence>
<keyword evidence="5 6" id="KW-0472">Membrane</keyword>
<dbReference type="AlphaFoldDB" id="A0A938X1W0"/>
<keyword evidence="3 6" id="KW-0812">Transmembrane</keyword>
<dbReference type="EMBL" id="JACJLV010000009">
    <property type="protein sequence ID" value="MBM6826356.1"/>
    <property type="molecule type" value="Genomic_DNA"/>
</dbReference>
<dbReference type="InterPro" id="IPR052536">
    <property type="entry name" value="ABC-4_Integral_Memb_Prot"/>
</dbReference>
<dbReference type="GO" id="GO:0005886">
    <property type="term" value="C:plasma membrane"/>
    <property type="evidence" value="ECO:0007669"/>
    <property type="project" value="UniProtKB-SubCell"/>
</dbReference>
<accession>A0A938X1W0</accession>
<dbReference type="InterPro" id="IPR003838">
    <property type="entry name" value="ABC3_permease_C"/>
</dbReference>
<reference evidence="8" key="1">
    <citation type="submission" date="2020-08" db="EMBL/GenBank/DDBJ databases">
        <authorList>
            <person name="Cejkova D."/>
            <person name="Kubasova T."/>
            <person name="Jahodarova E."/>
            <person name="Rychlik I."/>
        </authorList>
    </citation>
    <scope>NUCLEOTIDE SEQUENCE</scope>
    <source>
        <strain evidence="8">An420c</strain>
    </source>
</reference>
<organism evidence="8 9">
    <name type="scientific">Mordavella massiliensis</name>
    <dbReference type="NCBI Taxonomy" id="1871024"/>
    <lineage>
        <taxon>Bacteria</taxon>
        <taxon>Bacillati</taxon>
        <taxon>Bacillota</taxon>
        <taxon>Clostridia</taxon>
        <taxon>Eubacteriales</taxon>
        <taxon>Clostridiaceae</taxon>
        <taxon>Mordavella</taxon>
    </lineage>
</organism>
<feature type="transmembrane region" description="Helical" evidence="6">
    <location>
        <begin position="153"/>
        <end position="175"/>
    </location>
</feature>
<keyword evidence="4 6" id="KW-1133">Transmembrane helix</keyword>
<comment type="subcellular location">
    <subcellularLocation>
        <location evidence="1">Cell membrane</location>
        <topology evidence="1">Multi-pass membrane protein</topology>
    </subcellularLocation>
</comment>
<dbReference type="PANTHER" id="PTHR46795:SF3">
    <property type="entry name" value="ABC TRANSPORTER PERMEASE"/>
    <property type="match status" value="1"/>
</dbReference>
<evidence type="ECO:0000313" key="9">
    <source>
        <dbReference type="Proteomes" id="UP000713880"/>
    </source>
</evidence>
<evidence type="ECO:0000313" key="8">
    <source>
        <dbReference type="EMBL" id="MBM6826356.1"/>
    </source>
</evidence>
<feature type="domain" description="ABC3 transporter permease C-terminal" evidence="7">
    <location>
        <begin position="60"/>
        <end position="171"/>
    </location>
</feature>
<reference evidence="8" key="2">
    <citation type="journal article" date="2021" name="Sci. Rep.">
        <title>The distribution of antibiotic resistance genes in chicken gut microbiota commensals.</title>
        <authorList>
            <person name="Juricova H."/>
            <person name="Matiasovicova J."/>
            <person name="Kubasova T."/>
            <person name="Cejkova D."/>
            <person name="Rychlik I."/>
        </authorList>
    </citation>
    <scope>NUCLEOTIDE SEQUENCE</scope>
    <source>
        <strain evidence="8">An420c</strain>
    </source>
</reference>
<evidence type="ECO:0000256" key="2">
    <source>
        <dbReference type="ARBA" id="ARBA00022475"/>
    </source>
</evidence>
<dbReference type="Proteomes" id="UP000713880">
    <property type="component" value="Unassembled WGS sequence"/>
</dbReference>
<dbReference type="Pfam" id="PF02687">
    <property type="entry name" value="FtsX"/>
    <property type="match status" value="1"/>
</dbReference>
<protein>
    <recommendedName>
        <fullName evidence="7">ABC3 transporter permease C-terminal domain-containing protein</fullName>
    </recommendedName>
</protein>
<sequence>MLKRVILKNFRYNLRNYLLFFLSNTLAVSLTLVFLGLKNNLGNHIEDKATNYIMSSDFFIAVIMLSAVSVVLTVYAVRNYVRVRVRDYSMLMLLGIRKKMFQTIIFAEYGLGWLLSVAAGFLCGSLIYYLYQELLYGLEPDMIEKSMIGFREYLLTFIVSLAIVVVVVMVTLTIMEGKSLDSFAAGKEIQEKKIRTGKWSIVFVIGIILAIYGVFTFPNGGAGPIRAQVVWVLSGLFVMYIGIGLLLEVLKKRPKIYLSHLFRINQLNHHFTSNFLVIFMLFIIHFFATGYVVQGLAGSFPIYVDKELYPYDYILSIREGDQKIVEDVVEKYEGTLEWIPMIKVVNMTGLDEFGISQSACKELMGVSFDLNDNEVGLYKEDNEKSDREINDPSTLEVYEILRMGRFRGEDLNIYTYTDDGYEKFDVVKAVSGNYLGCLSDGYRDSWIIMSDARFEKYWTQFQEKEDEPVYLALLCIPEEYRSQAGEELKNYSDKYGVEEMSSLQENYYDVNQVVDGIEKRSLFQISSKLLLILSLLFSSVFIVKIKAMADEESMQRRYTFLSSMGMHRKERRKNARFEVICTAAIPLIIGIVYGVNYNVQYWKLLMASGDDMSGDYIKVLAIHLLLYFILQFIGILFIAAGTAKKVTEKS</sequence>
<evidence type="ECO:0000256" key="6">
    <source>
        <dbReference type="SAM" id="Phobius"/>
    </source>
</evidence>
<feature type="transmembrane region" description="Helical" evidence="6">
    <location>
        <begin position="271"/>
        <end position="293"/>
    </location>
</feature>
<feature type="transmembrane region" description="Helical" evidence="6">
    <location>
        <begin position="101"/>
        <end position="131"/>
    </location>
</feature>
<gene>
    <name evidence="8" type="ORF">H6A13_04425</name>
</gene>
<feature type="transmembrane region" description="Helical" evidence="6">
    <location>
        <begin position="577"/>
        <end position="596"/>
    </location>
</feature>
<evidence type="ECO:0000256" key="1">
    <source>
        <dbReference type="ARBA" id="ARBA00004651"/>
    </source>
</evidence>
<evidence type="ECO:0000259" key="7">
    <source>
        <dbReference type="Pfam" id="PF02687"/>
    </source>
</evidence>
<dbReference type="RefSeq" id="WP_204908400.1">
    <property type="nucleotide sequence ID" value="NZ_JACJLV010000009.1"/>
</dbReference>
<feature type="transmembrane region" description="Helical" evidence="6">
    <location>
        <begin position="229"/>
        <end position="250"/>
    </location>
</feature>
<dbReference type="PANTHER" id="PTHR46795">
    <property type="entry name" value="ABC TRANSPORTER PERMEASE-RELATED-RELATED"/>
    <property type="match status" value="1"/>
</dbReference>
<feature type="transmembrane region" description="Helical" evidence="6">
    <location>
        <begin position="529"/>
        <end position="547"/>
    </location>
</feature>
<feature type="transmembrane region" description="Helical" evidence="6">
    <location>
        <begin position="616"/>
        <end position="640"/>
    </location>
</feature>
<evidence type="ECO:0000256" key="4">
    <source>
        <dbReference type="ARBA" id="ARBA00022989"/>
    </source>
</evidence>
<feature type="transmembrane region" description="Helical" evidence="6">
    <location>
        <begin position="16"/>
        <end position="38"/>
    </location>
</feature>
<name>A0A938X1W0_9CLOT</name>
<evidence type="ECO:0000256" key="3">
    <source>
        <dbReference type="ARBA" id="ARBA00022692"/>
    </source>
</evidence>
<keyword evidence="2" id="KW-1003">Cell membrane</keyword>